<feature type="compositionally biased region" description="Low complexity" evidence="1">
    <location>
        <begin position="39"/>
        <end position="62"/>
    </location>
</feature>
<comment type="caution">
    <text evidence="2">The sequence shown here is derived from an EMBL/GenBank/DDBJ whole genome shotgun (WGS) entry which is preliminary data.</text>
</comment>
<gene>
    <name evidence="2" type="ORF">BGZ80_003711</name>
</gene>
<feature type="region of interest" description="Disordered" evidence="1">
    <location>
        <begin position="440"/>
        <end position="464"/>
    </location>
</feature>
<reference evidence="2" key="1">
    <citation type="journal article" date="2020" name="Fungal Divers.">
        <title>Resolving the Mortierellaceae phylogeny through synthesis of multi-gene phylogenetics and phylogenomics.</title>
        <authorList>
            <person name="Vandepol N."/>
            <person name="Liber J."/>
            <person name="Desiro A."/>
            <person name="Na H."/>
            <person name="Kennedy M."/>
            <person name="Barry K."/>
            <person name="Grigoriev I.V."/>
            <person name="Miller A.N."/>
            <person name="O'Donnell K."/>
            <person name="Stajich J.E."/>
            <person name="Bonito G."/>
        </authorList>
    </citation>
    <scope>NUCLEOTIDE SEQUENCE</scope>
    <source>
        <strain evidence="2">NRRL 2769</strain>
    </source>
</reference>
<feature type="region of interest" description="Disordered" evidence="1">
    <location>
        <begin position="202"/>
        <end position="255"/>
    </location>
</feature>
<feature type="compositionally biased region" description="Polar residues" evidence="1">
    <location>
        <begin position="28"/>
        <end position="38"/>
    </location>
</feature>
<dbReference type="Proteomes" id="UP000703661">
    <property type="component" value="Unassembled WGS sequence"/>
</dbReference>
<dbReference type="AlphaFoldDB" id="A0A9P6N6W6"/>
<feature type="region of interest" description="Disordered" evidence="1">
    <location>
        <begin position="305"/>
        <end position="349"/>
    </location>
</feature>
<evidence type="ECO:0000256" key="1">
    <source>
        <dbReference type="SAM" id="MobiDB-lite"/>
    </source>
</evidence>
<sequence length="653" mass="72988">MNQMKKKLGLPLDNLPTVGNTSLPATQIASTSNSTSRAFSNNFVNTSNSSSSSNNNNVNGTSKNLWSNPQTAVRAQDSIPSTTSTNGSIWSAPVVVNDTPNPWKSFKPHQSTSPEPDLRLQDERDDYMRTLEEQQPQWDFHQDMEMDDIGLPGNDVDWDAGSNLSMDDARQDLDRKIKEVSPHLADTKLPLKRGLQVRRSLSLKSPFSRQQDRRRADSLEVDTSSPMDHKASNNGGSDGDMDMSRESPCRGIFDTNDLSQEIDKFDIKIERVADISRKSSPGVISSSNVGQDPGRFERLIDAEMQSQRNADKTRGSKRRVSPEYDSGDQDYSTNRRRSRSFVPSPHIEGDDDQIKVKLEKYNDPLLNIKKEVDKFVLGRYSRAEEIIPREPSDEFSRNPVVADDTPFSDSDMQSVNIKIEKTEIKKSDGASYHAAIELISDDDSDDNNSGGKFPSPDQDISEPDIRMKIKSEPDSTSFIPKKVIVKSEPETTYSQSYVSQSKVYIKQEETLLEFDMDDDCDFGGLTEVVHVVPEVELDKVETSVREGKEVKAQARVHKLGKFSLTTLAVSIPITLLPVVSSPRGENPTTEGITPAILTDSKVEAVLDQPVVELLLDYSITQFRELVRVNEPEARKVKTTHKGFMGIHLEEMVL</sequence>
<evidence type="ECO:0000313" key="2">
    <source>
        <dbReference type="EMBL" id="KAG0024852.1"/>
    </source>
</evidence>
<dbReference type="EMBL" id="JAAAID010000002">
    <property type="protein sequence ID" value="KAG0024852.1"/>
    <property type="molecule type" value="Genomic_DNA"/>
</dbReference>
<protein>
    <submittedName>
        <fullName evidence="2">Uncharacterized protein</fullName>
    </submittedName>
</protein>
<accession>A0A9P6N6W6</accession>
<feature type="compositionally biased region" description="Polar residues" evidence="1">
    <location>
        <begin position="63"/>
        <end position="89"/>
    </location>
</feature>
<feature type="region of interest" description="Disordered" evidence="1">
    <location>
        <begin position="28"/>
        <end position="94"/>
    </location>
</feature>
<keyword evidence="3" id="KW-1185">Reference proteome</keyword>
<evidence type="ECO:0000313" key="3">
    <source>
        <dbReference type="Proteomes" id="UP000703661"/>
    </source>
</evidence>
<organism evidence="2 3">
    <name type="scientific">Entomortierella chlamydospora</name>
    <dbReference type="NCBI Taxonomy" id="101097"/>
    <lineage>
        <taxon>Eukaryota</taxon>
        <taxon>Fungi</taxon>
        <taxon>Fungi incertae sedis</taxon>
        <taxon>Mucoromycota</taxon>
        <taxon>Mortierellomycotina</taxon>
        <taxon>Mortierellomycetes</taxon>
        <taxon>Mortierellales</taxon>
        <taxon>Mortierellaceae</taxon>
        <taxon>Entomortierella</taxon>
    </lineage>
</organism>
<name>A0A9P6N6W6_9FUNG</name>
<proteinExistence type="predicted"/>